<dbReference type="EMBL" id="RSCD01000016">
    <property type="protein sequence ID" value="RSH88780.1"/>
    <property type="molecule type" value="Genomic_DNA"/>
</dbReference>
<dbReference type="Proteomes" id="UP000279259">
    <property type="component" value="Unassembled WGS sequence"/>
</dbReference>
<name>A0A427YCC2_9TREE</name>
<reference evidence="2 3" key="1">
    <citation type="submission" date="2018-11" db="EMBL/GenBank/DDBJ databases">
        <title>Genome sequence of Saitozyma podzolica DSM 27192.</title>
        <authorList>
            <person name="Aliyu H."/>
            <person name="Gorte O."/>
            <person name="Ochsenreither K."/>
        </authorList>
    </citation>
    <scope>NUCLEOTIDE SEQUENCE [LARGE SCALE GENOMIC DNA]</scope>
    <source>
        <strain evidence="2 3">DSM 27192</strain>
    </source>
</reference>
<proteinExistence type="predicted"/>
<keyword evidence="3" id="KW-1185">Reference proteome</keyword>
<evidence type="ECO:0000313" key="3">
    <source>
        <dbReference type="Proteomes" id="UP000279259"/>
    </source>
</evidence>
<dbReference type="STRING" id="1890683.A0A427YCC2"/>
<sequence length="578" mass="62879">MPLLPVFFKSVGSNPQPPSPPGGRSSRRHIPPSSFKLAQSGRTTSNRPSPVRPPRPTAPLFTTLPPPLPPPSAPLPQVPTGSPSKTITPQQLRRSHSRTGSSQSVRANGDQTLVQRSHSRTASGPLPSHGRKLPGSRRRPNTDGQPLEVHFQDDEPALRSQTDPFKLHLTPEAGSASPSSTLKRRPTALKLLTSNLVPDPEHPHTRTTGQKASDPPRPGLRRAVTSPTHSSVNPNAHRAGEGAVVDAVRGTADLGETIDSAGGERTPRQATTISAPRLRRAESDDLLKADHQHPRLFERRRSNSTGDLVDLVADSKRDRYVVVAPSENDKEVGDRESGDDGMDHASDRTASESSSITSAGSSFAATDAANHTTGYLDDVPLPWSTLPASSIFDTLGTSAFNDLITTCLDDMDHVDPQLLPPSHLQAAITEEVRLQTELSRLKDKHERVLSMRGSLSRQLEHAIIKAELHAVQKIMSNLTKATSRCDRLVRQSTLAAGAGISARSGVDRAKIEKRQWDRPSQLGNETNEHCHHPAHTLVFGEHPYPAECLFYVSKQRERQVLNCNGHQPEPFWLSSSAR</sequence>
<dbReference type="AlphaFoldDB" id="A0A427YCC2"/>
<feature type="compositionally biased region" description="Polar residues" evidence="1">
    <location>
        <begin position="81"/>
        <end position="122"/>
    </location>
</feature>
<protein>
    <submittedName>
        <fullName evidence="2">Uncharacterized protein</fullName>
    </submittedName>
</protein>
<feature type="region of interest" description="Disordered" evidence="1">
    <location>
        <begin position="323"/>
        <end position="359"/>
    </location>
</feature>
<comment type="caution">
    <text evidence="2">The sequence shown here is derived from an EMBL/GenBank/DDBJ whole genome shotgun (WGS) entry which is preliminary data.</text>
</comment>
<evidence type="ECO:0000313" key="2">
    <source>
        <dbReference type="EMBL" id="RSH88780.1"/>
    </source>
</evidence>
<feature type="region of interest" description="Disordered" evidence="1">
    <location>
        <begin position="1"/>
        <end position="244"/>
    </location>
</feature>
<evidence type="ECO:0000256" key="1">
    <source>
        <dbReference type="SAM" id="MobiDB-lite"/>
    </source>
</evidence>
<feature type="compositionally biased region" description="Basic and acidic residues" evidence="1">
    <location>
        <begin position="327"/>
        <end position="350"/>
    </location>
</feature>
<accession>A0A427YCC2</accession>
<dbReference type="OrthoDB" id="2564639at2759"/>
<organism evidence="2 3">
    <name type="scientific">Saitozyma podzolica</name>
    <dbReference type="NCBI Taxonomy" id="1890683"/>
    <lineage>
        <taxon>Eukaryota</taxon>
        <taxon>Fungi</taxon>
        <taxon>Dikarya</taxon>
        <taxon>Basidiomycota</taxon>
        <taxon>Agaricomycotina</taxon>
        <taxon>Tremellomycetes</taxon>
        <taxon>Tremellales</taxon>
        <taxon>Trimorphomycetaceae</taxon>
        <taxon>Saitozyma</taxon>
    </lineage>
</organism>
<gene>
    <name evidence="2" type="ORF">EHS25_003008</name>
</gene>
<feature type="compositionally biased region" description="Basic residues" evidence="1">
    <location>
        <begin position="129"/>
        <end position="139"/>
    </location>
</feature>
<feature type="compositionally biased region" description="Polar residues" evidence="1">
    <location>
        <begin position="225"/>
        <end position="234"/>
    </location>
</feature>
<feature type="compositionally biased region" description="Pro residues" evidence="1">
    <location>
        <begin position="64"/>
        <end position="77"/>
    </location>
</feature>